<dbReference type="InterPro" id="IPR013264">
    <property type="entry name" value="DNAG_N"/>
</dbReference>
<reference evidence="3 4" key="1">
    <citation type="submission" date="2019-02" db="EMBL/GenBank/DDBJ databases">
        <title>Kribbella capetownensis sp. nov. and Kribbella speibonae sp. nov., isolated from soil.</title>
        <authorList>
            <person name="Curtis S.M."/>
            <person name="Norton I."/>
            <person name="Everest G.J."/>
            <person name="Meyers P.R."/>
        </authorList>
    </citation>
    <scope>NUCLEOTIDE SEQUENCE [LARGE SCALE GENOMIC DNA]</scope>
    <source>
        <strain evidence="3 4">NRRL B-24813</strain>
    </source>
</reference>
<dbReference type="Gene3D" id="3.90.980.10">
    <property type="entry name" value="DNA primase, catalytic core, N-terminal domain"/>
    <property type="match status" value="1"/>
</dbReference>
<organism evidence="3 4">
    <name type="scientific">Kribbella pittospori</name>
    <dbReference type="NCBI Taxonomy" id="722689"/>
    <lineage>
        <taxon>Bacteria</taxon>
        <taxon>Bacillati</taxon>
        <taxon>Actinomycetota</taxon>
        <taxon>Actinomycetes</taxon>
        <taxon>Propionibacteriales</taxon>
        <taxon>Kribbellaceae</taxon>
        <taxon>Kribbella</taxon>
    </lineage>
</organism>
<dbReference type="Proteomes" id="UP000291144">
    <property type="component" value="Unassembled WGS sequence"/>
</dbReference>
<dbReference type="Pfam" id="PF08275">
    <property type="entry name" value="DNAG_N"/>
    <property type="match status" value="1"/>
</dbReference>
<sequence length="298" mass="31960">MGESGYAISLEERRRLLEANVAAARVFRQELLRATSSWPVEYLKSSGAEEVLSAGSAWNIGYAPSARRGLVDHLLVEGFAYGTLVKAGLVTWSDEGQAIDRHQNQLMLLARDHRLSPVGFIGIGRDLQARSISPVTVLHRSSNVLVGVEEQLDLLGGGAVPVIVDEPVDAIAISRVSRQMGGQWAGIPVCSAGLSTAQARILRRFSASDRVIVALSGNDAERNQKAGYVLDLAFFFDRVRAVGLPASPAVLTREESGLEHLHDLLSSSRPLMTFRTTGSGFVSSRPTDPDPPVAAPGL</sequence>
<dbReference type="EMBL" id="SJKB01000021">
    <property type="protein sequence ID" value="TCC52121.1"/>
    <property type="molecule type" value="Genomic_DNA"/>
</dbReference>
<proteinExistence type="predicted"/>
<dbReference type="SUPFAM" id="SSF56731">
    <property type="entry name" value="DNA primase core"/>
    <property type="match status" value="1"/>
</dbReference>
<dbReference type="InterPro" id="IPR037068">
    <property type="entry name" value="DNA_primase_core_N_sf"/>
</dbReference>
<feature type="domain" description="DNA primase DNAG catalytic core N-terminal" evidence="2">
    <location>
        <begin position="27"/>
        <end position="128"/>
    </location>
</feature>
<accession>A0A4R0JX74</accession>
<evidence type="ECO:0000256" key="1">
    <source>
        <dbReference type="SAM" id="MobiDB-lite"/>
    </source>
</evidence>
<dbReference type="RefSeq" id="WP_131365556.1">
    <property type="nucleotide sequence ID" value="NZ_SJKB01000021.1"/>
</dbReference>
<evidence type="ECO:0000313" key="4">
    <source>
        <dbReference type="Proteomes" id="UP000291144"/>
    </source>
</evidence>
<protein>
    <recommendedName>
        <fullName evidence="2">DNA primase DNAG catalytic core N-terminal domain-containing protein</fullName>
    </recommendedName>
</protein>
<comment type="caution">
    <text evidence="3">The sequence shown here is derived from an EMBL/GenBank/DDBJ whole genome shotgun (WGS) entry which is preliminary data.</text>
</comment>
<gene>
    <name evidence="3" type="ORF">E0H73_39990</name>
</gene>
<evidence type="ECO:0000259" key="2">
    <source>
        <dbReference type="Pfam" id="PF08275"/>
    </source>
</evidence>
<feature type="compositionally biased region" description="Pro residues" evidence="1">
    <location>
        <begin position="289"/>
        <end position="298"/>
    </location>
</feature>
<keyword evidence="4" id="KW-1185">Reference proteome</keyword>
<dbReference type="OrthoDB" id="3818699at2"/>
<evidence type="ECO:0000313" key="3">
    <source>
        <dbReference type="EMBL" id="TCC52121.1"/>
    </source>
</evidence>
<feature type="region of interest" description="Disordered" evidence="1">
    <location>
        <begin position="278"/>
        <end position="298"/>
    </location>
</feature>
<name>A0A4R0JX74_9ACTN</name>
<dbReference type="AlphaFoldDB" id="A0A4R0JX74"/>